<sequence length="311" mass="34056">MCLPLLSCVFFSNLGGLVVGNQFRSGTTYRSSRSDKRQSSSYQNFIRIAFLVLSACFFLSVGYSISFLVGDVRGLKSVHMHLFREVASLEERLVSLELRMKRLRDSFGVLFPGPVLNPGQDGLKESAQGGPAVASLQVASHYIQKAMNGLSLEISRDESILSVAESMLIRQRAMGLLVPNQFPLDKFRITSGYGPRIDPINHKRLFHSGYDFAAPIGVKVLSVAPGVIKRAGNFGSYGHFVEVDHGHGLTTRYAHLGKISVHVGDVVKSGSILAQVGMTGRSTGPHLHFEVLKYGVPQDPGLFLLKSDRHK</sequence>
<dbReference type="PANTHER" id="PTHR21666:SF291">
    <property type="entry name" value="STAGE II SPORULATION PROTEIN Q"/>
    <property type="match status" value="1"/>
</dbReference>
<evidence type="ECO:0000313" key="4">
    <source>
        <dbReference type="EMBL" id="CUT17138.1"/>
    </source>
</evidence>
<evidence type="ECO:0000259" key="3">
    <source>
        <dbReference type="Pfam" id="PF01551"/>
    </source>
</evidence>
<dbReference type="Pfam" id="PF01551">
    <property type="entry name" value="Peptidase_M23"/>
    <property type="match status" value="1"/>
</dbReference>
<evidence type="ECO:0000313" key="5">
    <source>
        <dbReference type="Proteomes" id="UP000198651"/>
    </source>
</evidence>
<name>A0A0S4M2N1_9BURK</name>
<accession>A0A0S4M2N1</accession>
<feature type="coiled-coil region" evidence="1">
    <location>
        <begin position="79"/>
        <end position="106"/>
    </location>
</feature>
<dbReference type="InterPro" id="IPR050570">
    <property type="entry name" value="Cell_wall_metabolism_enzyme"/>
</dbReference>
<evidence type="ECO:0000256" key="1">
    <source>
        <dbReference type="SAM" id="Coils"/>
    </source>
</evidence>
<dbReference type="CDD" id="cd12797">
    <property type="entry name" value="M23_peptidase"/>
    <property type="match status" value="1"/>
</dbReference>
<feature type="transmembrane region" description="Helical" evidence="2">
    <location>
        <begin position="44"/>
        <end position="70"/>
    </location>
</feature>
<proteinExistence type="predicted"/>
<dbReference type="EMBL" id="LN906597">
    <property type="protein sequence ID" value="CUT17138.1"/>
    <property type="molecule type" value="Genomic_DNA"/>
</dbReference>
<keyword evidence="5" id="KW-1185">Reference proteome</keyword>
<dbReference type="InterPro" id="IPR016047">
    <property type="entry name" value="M23ase_b-sheet_dom"/>
</dbReference>
<reference evidence="5" key="1">
    <citation type="submission" date="2015-11" db="EMBL/GenBank/DDBJ databases">
        <authorList>
            <person name="Seth-Smith H.M.B."/>
        </authorList>
    </citation>
    <scope>NUCLEOTIDE SEQUENCE [LARGE SCALE GENOMIC DNA]</scope>
    <source>
        <strain evidence="5">2013Ark11</strain>
    </source>
</reference>
<dbReference type="InterPro" id="IPR011055">
    <property type="entry name" value="Dup_hybrid_motif"/>
</dbReference>
<keyword evidence="2" id="KW-1133">Transmembrane helix</keyword>
<organism evidence="4 5">
    <name type="scientific">Candidatus Ichthyocystis hellenicum</name>
    <dbReference type="NCBI Taxonomy" id="1561003"/>
    <lineage>
        <taxon>Bacteria</taxon>
        <taxon>Pseudomonadati</taxon>
        <taxon>Pseudomonadota</taxon>
        <taxon>Betaproteobacteria</taxon>
        <taxon>Burkholderiales</taxon>
        <taxon>Candidatus Ichthyocystis</taxon>
    </lineage>
</organism>
<protein>
    <submittedName>
        <fullName evidence="4">Putative peptidase family M23</fullName>
    </submittedName>
</protein>
<feature type="domain" description="M23ase beta-sheet core" evidence="3">
    <location>
        <begin position="206"/>
        <end position="300"/>
    </location>
</feature>
<dbReference type="Proteomes" id="UP000198651">
    <property type="component" value="Chromosome I"/>
</dbReference>
<dbReference type="SUPFAM" id="SSF51261">
    <property type="entry name" value="Duplicated hybrid motif"/>
    <property type="match status" value="1"/>
</dbReference>
<dbReference type="AlphaFoldDB" id="A0A0S4M2N1"/>
<dbReference type="PANTHER" id="PTHR21666">
    <property type="entry name" value="PEPTIDASE-RELATED"/>
    <property type="match status" value="1"/>
</dbReference>
<dbReference type="GO" id="GO:0004222">
    <property type="term" value="F:metalloendopeptidase activity"/>
    <property type="evidence" value="ECO:0007669"/>
    <property type="project" value="TreeGrafter"/>
</dbReference>
<keyword evidence="2" id="KW-0812">Transmembrane</keyword>
<keyword evidence="1" id="KW-0175">Coiled coil</keyword>
<gene>
    <name evidence="4" type="ORF">Ark11_0281</name>
</gene>
<dbReference type="Gene3D" id="2.70.70.10">
    <property type="entry name" value="Glucose Permease (Domain IIA)"/>
    <property type="match status" value="1"/>
</dbReference>
<evidence type="ECO:0000256" key="2">
    <source>
        <dbReference type="SAM" id="Phobius"/>
    </source>
</evidence>
<dbReference type="STRING" id="1561003.Ark11_0281"/>
<keyword evidence="2" id="KW-0472">Membrane</keyword>